<evidence type="ECO:0000256" key="6">
    <source>
        <dbReference type="SAM" id="Phobius"/>
    </source>
</evidence>
<evidence type="ECO:0000256" key="4">
    <source>
        <dbReference type="ARBA" id="ARBA00023136"/>
    </source>
</evidence>
<keyword evidence="8" id="KW-1185">Reference proteome</keyword>
<reference evidence="7 8" key="1">
    <citation type="submission" date="2014-11" db="EMBL/GenBank/DDBJ databases">
        <authorList>
            <person name="Zhu J."/>
            <person name="Qi W."/>
            <person name="Song R."/>
        </authorList>
    </citation>
    <scope>NUCLEOTIDE SEQUENCE [LARGE SCALE GENOMIC DNA]</scope>
</reference>
<feature type="transmembrane region" description="Helical" evidence="6">
    <location>
        <begin position="62"/>
        <end position="79"/>
    </location>
</feature>
<dbReference type="Proteomes" id="UP000041254">
    <property type="component" value="Unassembled WGS sequence"/>
</dbReference>
<comment type="subcellular location">
    <subcellularLocation>
        <location evidence="1">Membrane</location>
        <topology evidence="1">Multi-pass membrane protein</topology>
    </subcellularLocation>
</comment>
<dbReference type="PANTHER" id="PTHR23423">
    <property type="entry name" value="ORGANIC SOLUTE TRANSPORTER-RELATED"/>
    <property type="match status" value="1"/>
</dbReference>
<dbReference type="GO" id="GO:0016020">
    <property type="term" value="C:membrane"/>
    <property type="evidence" value="ECO:0007669"/>
    <property type="project" value="UniProtKB-SubCell"/>
</dbReference>
<dbReference type="PhylomeDB" id="A0A0G4ET00"/>
<gene>
    <name evidence="7" type="ORF">Vbra_8112</name>
</gene>
<keyword evidence="4 6" id="KW-0472">Membrane</keyword>
<proteinExistence type="predicted"/>
<feature type="region of interest" description="Disordered" evidence="5">
    <location>
        <begin position="307"/>
        <end position="326"/>
    </location>
</feature>
<evidence type="ECO:0000313" key="8">
    <source>
        <dbReference type="Proteomes" id="UP000041254"/>
    </source>
</evidence>
<evidence type="ECO:0000256" key="3">
    <source>
        <dbReference type="ARBA" id="ARBA00022989"/>
    </source>
</evidence>
<dbReference type="OrthoDB" id="5832279at2759"/>
<evidence type="ECO:0000256" key="1">
    <source>
        <dbReference type="ARBA" id="ARBA00004141"/>
    </source>
</evidence>
<dbReference type="InParanoid" id="A0A0G4ET00"/>
<dbReference type="AlphaFoldDB" id="A0A0G4ET00"/>
<dbReference type="Pfam" id="PF03619">
    <property type="entry name" value="Solute_trans_a"/>
    <property type="match status" value="1"/>
</dbReference>
<feature type="region of interest" description="Disordered" evidence="5">
    <location>
        <begin position="347"/>
        <end position="381"/>
    </location>
</feature>
<feature type="transmembrane region" description="Helical" evidence="6">
    <location>
        <begin position="130"/>
        <end position="147"/>
    </location>
</feature>
<dbReference type="EMBL" id="CDMY01000304">
    <property type="protein sequence ID" value="CEM01010.1"/>
    <property type="molecule type" value="Genomic_DNA"/>
</dbReference>
<evidence type="ECO:0000256" key="5">
    <source>
        <dbReference type="SAM" id="MobiDB-lite"/>
    </source>
</evidence>
<dbReference type="VEuPathDB" id="CryptoDB:Vbra_8112"/>
<feature type="compositionally biased region" description="Low complexity" evidence="5">
    <location>
        <begin position="349"/>
        <end position="363"/>
    </location>
</feature>
<feature type="transmembrane region" description="Helical" evidence="6">
    <location>
        <begin position="159"/>
        <end position="177"/>
    </location>
</feature>
<keyword evidence="3 6" id="KW-1133">Transmembrane helix</keyword>
<evidence type="ECO:0000256" key="2">
    <source>
        <dbReference type="ARBA" id="ARBA00022692"/>
    </source>
</evidence>
<keyword evidence="2 6" id="KW-0812">Transmembrane</keyword>
<organism evidence="7 8">
    <name type="scientific">Vitrella brassicaformis (strain CCMP3155)</name>
    <dbReference type="NCBI Taxonomy" id="1169540"/>
    <lineage>
        <taxon>Eukaryota</taxon>
        <taxon>Sar</taxon>
        <taxon>Alveolata</taxon>
        <taxon>Colpodellida</taxon>
        <taxon>Vitrellaceae</taxon>
        <taxon>Vitrella</taxon>
    </lineage>
</organism>
<evidence type="ECO:0000313" key="7">
    <source>
        <dbReference type="EMBL" id="CEM01010.1"/>
    </source>
</evidence>
<feature type="transmembrane region" description="Helical" evidence="6">
    <location>
        <begin position="266"/>
        <end position="288"/>
    </location>
</feature>
<name>A0A0G4ET00_VITBC</name>
<dbReference type="InterPro" id="IPR005178">
    <property type="entry name" value="Ostalpha/TMEM184C"/>
</dbReference>
<feature type="transmembrane region" description="Helical" evidence="6">
    <location>
        <begin position="189"/>
        <end position="209"/>
    </location>
</feature>
<feature type="transmembrane region" description="Helical" evidence="6">
    <location>
        <begin position="91"/>
        <end position="109"/>
    </location>
</feature>
<dbReference type="SMART" id="SM01417">
    <property type="entry name" value="Solute_trans_a"/>
    <property type="match status" value="1"/>
</dbReference>
<accession>A0A0G4ET00</accession>
<sequence>MTDNKFREHFWEAPKEYFIPFWIISSVCMVVSVVVGTLQYLKLRKIGNEIRKHRQAVFLPRKTQLSVAMSNLPPILAFLNWGTLMFPHQKLTFWVLCNVYIALALYRSWEMIIICLGGPERFVERLRGRGPYRVYVAVPCCCFGALVKKRAFGELEMWVTYLFVAQQLYVGPIMAIIRSLNRDNVLGQISSPISLLSTLFAMYGVHIVFRAAKPFFMKQLHDAAGPRFWVVKSTVVLMRLTELICNINGVAQGFPNTVYTPEVMGVMWSAVFISVWCAIITCLSYFFFDARDLNILEVETNRFPSESVKNSMTPTGYMEAPQHTEERGGEPHIIVDGATNANAPAIVRDNQTTSTTATTTAQDDNAHSREGSYGTMGDTSL</sequence>
<protein>
    <submittedName>
        <fullName evidence="7">Uncharacterized protein</fullName>
    </submittedName>
</protein>
<feature type="transmembrane region" description="Helical" evidence="6">
    <location>
        <begin position="20"/>
        <end position="41"/>
    </location>
</feature>